<dbReference type="InterPro" id="IPR036977">
    <property type="entry name" value="DNA_primase_Znf_CHC2"/>
</dbReference>
<evidence type="ECO:0000313" key="6">
    <source>
        <dbReference type="EMBL" id="PIT02755.1"/>
    </source>
</evidence>
<dbReference type="InterPro" id="IPR002694">
    <property type="entry name" value="Znf_CHC2"/>
</dbReference>
<dbReference type="EMBL" id="LFJC01000003">
    <property type="protein sequence ID" value="PIT02755.1"/>
    <property type="molecule type" value="Genomic_DNA"/>
</dbReference>
<accession>A0A2M6UDW7</accession>
<dbReference type="Pfam" id="PF01807">
    <property type="entry name" value="Zn_ribbon_DnaG"/>
    <property type="match status" value="1"/>
</dbReference>
<gene>
    <name evidence="6" type="ORF">TSA1_19850</name>
</gene>
<evidence type="ECO:0000256" key="4">
    <source>
        <dbReference type="SAM" id="MobiDB-lite"/>
    </source>
</evidence>
<dbReference type="PANTHER" id="PTHR30313:SF2">
    <property type="entry name" value="DNA PRIMASE"/>
    <property type="match status" value="1"/>
</dbReference>
<evidence type="ECO:0000313" key="7">
    <source>
        <dbReference type="Proteomes" id="UP000228930"/>
    </source>
</evidence>
<comment type="caution">
    <text evidence="6">The sequence shown here is derived from an EMBL/GenBank/DDBJ whole genome shotgun (WGS) entry which is preliminary data.</text>
</comment>
<keyword evidence="7" id="KW-1185">Reference proteome</keyword>
<dbReference type="GO" id="GO:0003677">
    <property type="term" value="F:DNA binding"/>
    <property type="evidence" value="ECO:0007669"/>
    <property type="project" value="InterPro"/>
</dbReference>
<keyword evidence="1" id="KW-0479">Metal-binding</keyword>
<evidence type="ECO:0000256" key="2">
    <source>
        <dbReference type="ARBA" id="ARBA00022771"/>
    </source>
</evidence>
<dbReference type="GO" id="GO:0008270">
    <property type="term" value="F:zinc ion binding"/>
    <property type="evidence" value="ECO:0007669"/>
    <property type="project" value="UniProtKB-KW"/>
</dbReference>
<evidence type="ECO:0000259" key="5">
    <source>
        <dbReference type="Pfam" id="PF01807"/>
    </source>
</evidence>
<reference evidence="6 7" key="1">
    <citation type="submission" date="2015-06" db="EMBL/GenBank/DDBJ databases">
        <title>Comparative genome analysis of nirS-carrying Bradyrhizobium sp. strains.</title>
        <authorList>
            <person name="Ishii S."/>
            <person name="Jang J."/>
            <person name="Nishizawa T."/>
            <person name="Senoo K."/>
        </authorList>
    </citation>
    <scope>NUCLEOTIDE SEQUENCE [LARGE SCALE GENOMIC DNA]</scope>
    <source>
        <strain evidence="6 7">TSA1</strain>
    </source>
</reference>
<sequence length="260" mass="28294">MSTFVDFKDLKTRVKIEQTIAWLGLQMRQHGEQYRGPCPACKQGGDRALAINSGKESYYCFSQKKGGDVIALVAHLRGVTQKDAAAYLDQQFGNSAQSHGDAVHSSRNSSPSPPAQQGRELKPLDYLVFNEAVEGLGLSEATCKAWGAGYAPKGIMRGRLAIPIHDRGGTLLAYCGRSVKGESPTLIFPNGFDPHSVIFAAERVQPGQLCLVRDPLDVLTAYEQGVENVVAFLTDDISAQQLEMLAALMDEKKCDSVELY</sequence>
<keyword evidence="2" id="KW-0863">Zinc-finger</keyword>
<keyword evidence="3" id="KW-0862">Zinc</keyword>
<dbReference type="RefSeq" id="WP_161497252.1">
    <property type="nucleotide sequence ID" value="NZ_LFJC01000003.1"/>
</dbReference>
<dbReference type="PANTHER" id="PTHR30313">
    <property type="entry name" value="DNA PRIMASE"/>
    <property type="match status" value="1"/>
</dbReference>
<dbReference type="AlphaFoldDB" id="A0A2M6UDW7"/>
<evidence type="ECO:0000256" key="1">
    <source>
        <dbReference type="ARBA" id="ARBA00022723"/>
    </source>
</evidence>
<dbReference type="Gene3D" id="3.90.580.10">
    <property type="entry name" value="Zinc finger, CHC2-type domain"/>
    <property type="match status" value="1"/>
</dbReference>
<name>A0A2M6UDW7_9BRAD</name>
<dbReference type="SUPFAM" id="SSF57783">
    <property type="entry name" value="Zinc beta-ribbon"/>
    <property type="match status" value="1"/>
</dbReference>
<dbReference type="SUPFAM" id="SSF56731">
    <property type="entry name" value="DNA primase core"/>
    <property type="match status" value="1"/>
</dbReference>
<dbReference type="GO" id="GO:0006269">
    <property type="term" value="P:DNA replication, synthesis of primer"/>
    <property type="evidence" value="ECO:0007669"/>
    <property type="project" value="TreeGrafter"/>
</dbReference>
<protein>
    <recommendedName>
        <fullName evidence="5">Zinc finger CHC2-type domain-containing protein</fullName>
    </recommendedName>
</protein>
<feature type="region of interest" description="Disordered" evidence="4">
    <location>
        <begin position="95"/>
        <end position="119"/>
    </location>
</feature>
<proteinExistence type="predicted"/>
<dbReference type="InterPro" id="IPR050219">
    <property type="entry name" value="DnaG_primase"/>
</dbReference>
<organism evidence="6 7">
    <name type="scientific">Bradyrhizobium nitroreducens</name>
    <dbReference type="NCBI Taxonomy" id="709803"/>
    <lineage>
        <taxon>Bacteria</taxon>
        <taxon>Pseudomonadati</taxon>
        <taxon>Pseudomonadota</taxon>
        <taxon>Alphaproteobacteria</taxon>
        <taxon>Hyphomicrobiales</taxon>
        <taxon>Nitrobacteraceae</taxon>
        <taxon>Bradyrhizobium</taxon>
    </lineage>
</organism>
<dbReference type="GO" id="GO:0003899">
    <property type="term" value="F:DNA-directed RNA polymerase activity"/>
    <property type="evidence" value="ECO:0007669"/>
    <property type="project" value="InterPro"/>
</dbReference>
<dbReference type="Proteomes" id="UP000228930">
    <property type="component" value="Unassembled WGS sequence"/>
</dbReference>
<dbReference type="GO" id="GO:0005737">
    <property type="term" value="C:cytoplasm"/>
    <property type="evidence" value="ECO:0007669"/>
    <property type="project" value="TreeGrafter"/>
</dbReference>
<feature type="domain" description="Zinc finger CHC2-type" evidence="5">
    <location>
        <begin position="8"/>
        <end position="95"/>
    </location>
</feature>
<evidence type="ECO:0000256" key="3">
    <source>
        <dbReference type="ARBA" id="ARBA00022833"/>
    </source>
</evidence>